<dbReference type="InterPro" id="IPR041698">
    <property type="entry name" value="Methyltransf_25"/>
</dbReference>
<keyword evidence="1 4" id="KW-0489">Methyltransferase</keyword>
<reference evidence="4 5" key="1">
    <citation type="submission" date="2021-02" db="EMBL/GenBank/DDBJ databases">
        <title>Lysobacter arenosi sp. nov., isolated from soil of gangwondo yeongwol, south Korea.</title>
        <authorList>
            <person name="Kim K.R."/>
            <person name="Kim K.H."/>
            <person name="Jeon C.O."/>
        </authorList>
    </citation>
    <scope>NUCLEOTIDE SEQUENCE [LARGE SCALE GENOMIC DNA]</scope>
    <source>
        <strain evidence="4 5">R7</strain>
    </source>
</reference>
<proteinExistence type="predicted"/>
<dbReference type="InterPro" id="IPR029063">
    <property type="entry name" value="SAM-dependent_MTases_sf"/>
</dbReference>
<evidence type="ECO:0000256" key="1">
    <source>
        <dbReference type="ARBA" id="ARBA00022603"/>
    </source>
</evidence>
<dbReference type="Gene3D" id="3.40.50.150">
    <property type="entry name" value="Vaccinia Virus protein VP39"/>
    <property type="match status" value="1"/>
</dbReference>
<keyword evidence="5" id="KW-1185">Reference proteome</keyword>
<feature type="domain" description="Methyltransferase" evidence="3">
    <location>
        <begin position="67"/>
        <end position="160"/>
    </location>
</feature>
<evidence type="ECO:0000313" key="4">
    <source>
        <dbReference type="EMBL" id="QSX73554.1"/>
    </source>
</evidence>
<keyword evidence="2" id="KW-0808">Transferase</keyword>
<dbReference type="RefSeq" id="WP_200606767.1">
    <property type="nucleotide sequence ID" value="NZ_CP071517.1"/>
</dbReference>
<protein>
    <submittedName>
        <fullName evidence="4">Methyltransferase domain-containing protein</fullName>
    </submittedName>
</protein>
<accession>A0ABX7R683</accession>
<evidence type="ECO:0000313" key="5">
    <source>
        <dbReference type="Proteomes" id="UP000663400"/>
    </source>
</evidence>
<dbReference type="Proteomes" id="UP000663400">
    <property type="component" value="Chromosome"/>
</dbReference>
<dbReference type="GO" id="GO:0032259">
    <property type="term" value="P:methylation"/>
    <property type="evidence" value="ECO:0007669"/>
    <property type="project" value="UniProtKB-KW"/>
</dbReference>
<evidence type="ECO:0000256" key="2">
    <source>
        <dbReference type="ARBA" id="ARBA00022679"/>
    </source>
</evidence>
<dbReference type="EMBL" id="CP071517">
    <property type="protein sequence ID" value="QSX73554.1"/>
    <property type="molecule type" value="Genomic_DNA"/>
</dbReference>
<organism evidence="4 5">
    <name type="scientific">Lysobacter arenosi</name>
    <dbReference type="NCBI Taxonomy" id="2795387"/>
    <lineage>
        <taxon>Bacteria</taxon>
        <taxon>Pseudomonadati</taxon>
        <taxon>Pseudomonadota</taxon>
        <taxon>Gammaproteobacteria</taxon>
        <taxon>Lysobacterales</taxon>
        <taxon>Lysobacteraceae</taxon>
        <taxon>Lysobacter</taxon>
    </lineage>
</organism>
<dbReference type="Pfam" id="PF13649">
    <property type="entry name" value="Methyltransf_25"/>
    <property type="match status" value="1"/>
</dbReference>
<dbReference type="CDD" id="cd02440">
    <property type="entry name" value="AdoMet_MTases"/>
    <property type="match status" value="1"/>
</dbReference>
<sequence>MGTDRDWEQWGAADPYFGVCSSERFRTDSMTGEAKSEFFASGEEHIARTVRNLKDAFGSGFEPGSALDFGCGVGRLVIPLARRADRVTAVDISPSMIAEARRNCDAAGVSNVTFIESDDGLSRASGEFDLVHSHIVLQHIPWRRGRVILQSLADRVSPGGCLAVQILTGHNDSPIVRGLVRLRYAFPPANWLRNILRGRPVFEPAMQLHVYHLDVVLRDLEARGFSCRHHDEPWAEFRNTFLYAHRETA</sequence>
<dbReference type="GO" id="GO:0008168">
    <property type="term" value="F:methyltransferase activity"/>
    <property type="evidence" value="ECO:0007669"/>
    <property type="project" value="UniProtKB-KW"/>
</dbReference>
<dbReference type="SUPFAM" id="SSF53335">
    <property type="entry name" value="S-adenosyl-L-methionine-dependent methyltransferases"/>
    <property type="match status" value="1"/>
</dbReference>
<name>A0ABX7R683_9GAMM</name>
<dbReference type="PANTHER" id="PTHR43861">
    <property type="entry name" value="TRANS-ACONITATE 2-METHYLTRANSFERASE-RELATED"/>
    <property type="match status" value="1"/>
</dbReference>
<gene>
    <name evidence="4" type="ORF">HIV01_009825</name>
</gene>
<dbReference type="PANTHER" id="PTHR43861:SF1">
    <property type="entry name" value="TRANS-ACONITATE 2-METHYLTRANSFERASE"/>
    <property type="match status" value="1"/>
</dbReference>
<evidence type="ECO:0000259" key="3">
    <source>
        <dbReference type="Pfam" id="PF13649"/>
    </source>
</evidence>